<sequence>MPKGSSVSFGNLRPTSSPQCVFSAEHMNMYVTWLQQTCKLNVDATSAPFPNAREFNAFIRAQGPRYPQARAHCQHVRHPNDRFSKEYCPVCLFHIHINYIKFIDVAWDRKGGPYRKADADEEYAQIGRARHFARMELANHMHKVDALAEQERWWNTQNPKLDISGVYSCCQVQDMYRAWLNLPSPTPGAKPHGPKTVSWSADTKDFTRRSADEMDWEYNA</sequence>
<gene>
    <name evidence="1" type="ORF">DM02DRAFT_34127</name>
</gene>
<evidence type="ECO:0000313" key="1">
    <source>
        <dbReference type="EMBL" id="PVI06071.1"/>
    </source>
</evidence>
<reference evidence="1 2" key="1">
    <citation type="journal article" date="2018" name="Sci. Rep.">
        <title>Comparative genomics provides insights into the lifestyle and reveals functional heterogeneity of dark septate endophytic fungi.</title>
        <authorList>
            <person name="Knapp D.G."/>
            <person name="Nemeth J.B."/>
            <person name="Barry K."/>
            <person name="Hainaut M."/>
            <person name="Henrissat B."/>
            <person name="Johnson J."/>
            <person name="Kuo A."/>
            <person name="Lim J.H.P."/>
            <person name="Lipzen A."/>
            <person name="Nolan M."/>
            <person name="Ohm R.A."/>
            <person name="Tamas L."/>
            <person name="Grigoriev I.V."/>
            <person name="Spatafora J.W."/>
            <person name="Nagy L.G."/>
            <person name="Kovacs G.M."/>
        </authorList>
    </citation>
    <scope>NUCLEOTIDE SEQUENCE [LARGE SCALE GENOMIC DNA]</scope>
    <source>
        <strain evidence="1 2">DSE2036</strain>
    </source>
</reference>
<accession>A0A2V1E6F8</accession>
<keyword evidence="2" id="KW-1185">Reference proteome</keyword>
<proteinExistence type="predicted"/>
<dbReference type="EMBL" id="KZ805310">
    <property type="protein sequence ID" value="PVI06071.1"/>
    <property type="molecule type" value="Genomic_DNA"/>
</dbReference>
<organism evidence="1 2">
    <name type="scientific">Periconia macrospinosa</name>
    <dbReference type="NCBI Taxonomy" id="97972"/>
    <lineage>
        <taxon>Eukaryota</taxon>
        <taxon>Fungi</taxon>
        <taxon>Dikarya</taxon>
        <taxon>Ascomycota</taxon>
        <taxon>Pezizomycotina</taxon>
        <taxon>Dothideomycetes</taxon>
        <taxon>Pleosporomycetidae</taxon>
        <taxon>Pleosporales</taxon>
        <taxon>Massarineae</taxon>
        <taxon>Periconiaceae</taxon>
        <taxon>Periconia</taxon>
    </lineage>
</organism>
<dbReference type="AlphaFoldDB" id="A0A2V1E6F8"/>
<evidence type="ECO:0000313" key="2">
    <source>
        <dbReference type="Proteomes" id="UP000244855"/>
    </source>
</evidence>
<name>A0A2V1E6F8_9PLEO</name>
<protein>
    <submittedName>
        <fullName evidence="1">Uncharacterized protein</fullName>
    </submittedName>
</protein>
<dbReference type="OrthoDB" id="3798487at2759"/>
<dbReference type="Proteomes" id="UP000244855">
    <property type="component" value="Unassembled WGS sequence"/>
</dbReference>